<keyword evidence="2" id="KW-0732">Signal</keyword>
<dbReference type="EMBL" id="ML996333">
    <property type="protein sequence ID" value="KAF2727422.1"/>
    <property type="molecule type" value="Genomic_DNA"/>
</dbReference>
<protein>
    <submittedName>
        <fullName evidence="3">Uncharacterized protein</fullName>
    </submittedName>
</protein>
<accession>A0A9P4UT41</accession>
<keyword evidence="4" id="KW-1185">Reference proteome</keyword>
<evidence type="ECO:0000256" key="2">
    <source>
        <dbReference type="SAM" id="SignalP"/>
    </source>
</evidence>
<evidence type="ECO:0000313" key="4">
    <source>
        <dbReference type="Proteomes" id="UP000799444"/>
    </source>
</evidence>
<dbReference type="OrthoDB" id="3798369at2759"/>
<organism evidence="3 4">
    <name type="scientific">Polyplosphaeria fusca</name>
    <dbReference type="NCBI Taxonomy" id="682080"/>
    <lineage>
        <taxon>Eukaryota</taxon>
        <taxon>Fungi</taxon>
        <taxon>Dikarya</taxon>
        <taxon>Ascomycota</taxon>
        <taxon>Pezizomycotina</taxon>
        <taxon>Dothideomycetes</taxon>
        <taxon>Pleosporomycetidae</taxon>
        <taxon>Pleosporales</taxon>
        <taxon>Tetraplosphaeriaceae</taxon>
        <taxon>Polyplosphaeria</taxon>
    </lineage>
</organism>
<evidence type="ECO:0000313" key="3">
    <source>
        <dbReference type="EMBL" id="KAF2727422.1"/>
    </source>
</evidence>
<feature type="signal peptide" evidence="2">
    <location>
        <begin position="1"/>
        <end position="20"/>
    </location>
</feature>
<sequence length="187" mass="19440">MRFTTISLTTVLAFSTLSNGRPLDGNNGHRIDIAPRAKSYAIVNVDGGSTSAVDAATTVVAETTKTETIKITHISPGPTDTVTATVTRPAPVSTPTSPSASSSRPESSPPSSPSASEKPTETSEPSTVTVVITDTEPAPTEYYDNGMWHTLYKVKTFETLAATSASFNGTTNTASSPISASTASIQW</sequence>
<proteinExistence type="predicted"/>
<feature type="compositionally biased region" description="Low complexity" evidence="1">
    <location>
        <begin position="78"/>
        <end position="106"/>
    </location>
</feature>
<dbReference type="AlphaFoldDB" id="A0A9P4UT41"/>
<comment type="caution">
    <text evidence="3">The sequence shown here is derived from an EMBL/GenBank/DDBJ whole genome shotgun (WGS) entry which is preliminary data.</text>
</comment>
<feature type="chain" id="PRO_5040160130" evidence="2">
    <location>
        <begin position="21"/>
        <end position="187"/>
    </location>
</feature>
<gene>
    <name evidence="3" type="ORF">EJ04DRAFT_517264</name>
</gene>
<feature type="compositionally biased region" description="Low complexity" evidence="1">
    <location>
        <begin position="113"/>
        <end position="131"/>
    </location>
</feature>
<dbReference type="Proteomes" id="UP000799444">
    <property type="component" value="Unassembled WGS sequence"/>
</dbReference>
<evidence type="ECO:0000256" key="1">
    <source>
        <dbReference type="SAM" id="MobiDB-lite"/>
    </source>
</evidence>
<reference evidence="3" key="1">
    <citation type="journal article" date="2020" name="Stud. Mycol.">
        <title>101 Dothideomycetes genomes: a test case for predicting lifestyles and emergence of pathogens.</title>
        <authorList>
            <person name="Haridas S."/>
            <person name="Albert R."/>
            <person name="Binder M."/>
            <person name="Bloem J."/>
            <person name="Labutti K."/>
            <person name="Salamov A."/>
            <person name="Andreopoulos B."/>
            <person name="Baker S."/>
            <person name="Barry K."/>
            <person name="Bills G."/>
            <person name="Bluhm B."/>
            <person name="Cannon C."/>
            <person name="Castanera R."/>
            <person name="Culley D."/>
            <person name="Daum C."/>
            <person name="Ezra D."/>
            <person name="Gonzalez J."/>
            <person name="Henrissat B."/>
            <person name="Kuo A."/>
            <person name="Liang C."/>
            <person name="Lipzen A."/>
            <person name="Lutzoni F."/>
            <person name="Magnuson J."/>
            <person name="Mondo S."/>
            <person name="Nolan M."/>
            <person name="Ohm R."/>
            <person name="Pangilinan J."/>
            <person name="Park H.-J."/>
            <person name="Ramirez L."/>
            <person name="Alfaro M."/>
            <person name="Sun H."/>
            <person name="Tritt A."/>
            <person name="Yoshinaga Y."/>
            <person name="Zwiers L.-H."/>
            <person name="Turgeon B."/>
            <person name="Goodwin S."/>
            <person name="Spatafora J."/>
            <person name="Crous P."/>
            <person name="Grigoriev I."/>
        </authorList>
    </citation>
    <scope>NUCLEOTIDE SEQUENCE</scope>
    <source>
        <strain evidence="3">CBS 125425</strain>
    </source>
</reference>
<feature type="compositionally biased region" description="Low complexity" evidence="1">
    <location>
        <begin position="170"/>
        <end position="187"/>
    </location>
</feature>
<feature type="region of interest" description="Disordered" evidence="1">
    <location>
        <begin position="167"/>
        <end position="187"/>
    </location>
</feature>
<feature type="region of interest" description="Disordered" evidence="1">
    <location>
        <begin position="74"/>
        <end position="132"/>
    </location>
</feature>
<name>A0A9P4UT41_9PLEO</name>